<dbReference type="Pfam" id="PF09643">
    <property type="entry name" value="YopX"/>
    <property type="match status" value="1"/>
</dbReference>
<dbReference type="Proteomes" id="UP000016626">
    <property type="component" value="Unassembled WGS sequence"/>
</dbReference>
<dbReference type="InterPro" id="IPR023385">
    <property type="entry name" value="YopX-like_C"/>
</dbReference>
<dbReference type="NCBIfam" id="TIGR01671">
    <property type="entry name" value="phage_TIGR01671"/>
    <property type="match status" value="1"/>
</dbReference>
<feature type="domain" description="YopX protein" evidence="1">
    <location>
        <begin position="10"/>
        <end position="132"/>
    </location>
</feature>
<sequence length="135" mass="15780">MGGLTMRETKFRAYHKERKEMFEIASIDFEEKKAALSNGTIKLLNVDFKQFELLQYTGLKDKNGKEIYEGDIVLIKLDETSTWYKTVVGFKKGAFIANLIDKEDYVYIFHHGFTDDDFEIIGNIYENSELLEENK</sequence>
<gene>
    <name evidence="2" type="ORF">HMPREF9015_01088</name>
</gene>
<dbReference type="SUPFAM" id="SSF159006">
    <property type="entry name" value="YopX-like"/>
    <property type="match status" value="1"/>
</dbReference>
<dbReference type="eggNOG" id="ENOG5033ART">
    <property type="taxonomic scope" value="Bacteria"/>
</dbReference>
<dbReference type="EMBL" id="AWVM01000056">
    <property type="protein sequence ID" value="ERK51705.1"/>
    <property type="molecule type" value="Genomic_DNA"/>
</dbReference>
<dbReference type="HOGENOM" id="CLU_107462_3_1_0"/>
<accession>U2PMD6</accession>
<evidence type="ECO:0000313" key="3">
    <source>
        <dbReference type="Proteomes" id="UP000016626"/>
    </source>
</evidence>
<name>U2PMD6_LEPWF</name>
<reference evidence="2 3" key="1">
    <citation type="submission" date="2013-06" db="EMBL/GenBank/DDBJ databases">
        <authorList>
            <person name="Weinstock G."/>
            <person name="Sodergren E."/>
            <person name="Lobos E.A."/>
            <person name="Fulton L."/>
            <person name="Fulton R."/>
            <person name="Courtney L."/>
            <person name="Fronick C."/>
            <person name="O'Laughlin M."/>
            <person name="Godfrey J."/>
            <person name="Wilson R.M."/>
            <person name="Miner T."/>
            <person name="Farmer C."/>
            <person name="Delehaunty K."/>
            <person name="Cordes M."/>
            <person name="Minx P."/>
            <person name="Tomlinson C."/>
            <person name="Chen J."/>
            <person name="Wollam A."/>
            <person name="Pepin K.H."/>
            <person name="Bhonagiri V."/>
            <person name="Zhang X."/>
            <person name="Warren W."/>
            <person name="Mitreva M."/>
            <person name="Mardis E.R."/>
            <person name="Wilson R.K."/>
        </authorList>
    </citation>
    <scope>NUCLEOTIDE SEQUENCE [LARGE SCALE GENOMIC DNA]</scope>
    <source>
        <strain evidence="2 3">F0279</strain>
    </source>
</reference>
<evidence type="ECO:0000259" key="1">
    <source>
        <dbReference type="Pfam" id="PF09643"/>
    </source>
</evidence>
<comment type="caution">
    <text evidence="2">The sequence shown here is derived from an EMBL/GenBank/DDBJ whole genome shotgun (WGS) entry which is preliminary data.</text>
</comment>
<evidence type="ECO:0000313" key="2">
    <source>
        <dbReference type="EMBL" id="ERK51705.1"/>
    </source>
</evidence>
<dbReference type="Gene3D" id="2.30.30.290">
    <property type="entry name" value="YopX-like domains"/>
    <property type="match status" value="1"/>
</dbReference>
<proteinExistence type="predicted"/>
<dbReference type="PATRIC" id="fig|888055.3.peg.1046"/>
<dbReference type="InterPro" id="IPR019096">
    <property type="entry name" value="YopX_protein"/>
</dbReference>
<dbReference type="InterPro" id="IPR010024">
    <property type="entry name" value="CHP16711"/>
</dbReference>
<protein>
    <recommendedName>
        <fullName evidence="1">YopX protein domain-containing protein</fullName>
    </recommendedName>
</protein>
<organism evidence="2 3">
    <name type="scientific">Leptotrichia wadei (strain F0279)</name>
    <dbReference type="NCBI Taxonomy" id="888055"/>
    <lineage>
        <taxon>Bacteria</taxon>
        <taxon>Fusobacteriati</taxon>
        <taxon>Fusobacteriota</taxon>
        <taxon>Fusobacteriia</taxon>
        <taxon>Fusobacteriales</taxon>
        <taxon>Leptotrichiaceae</taxon>
        <taxon>Leptotrichia</taxon>
    </lineage>
</organism>
<dbReference type="AlphaFoldDB" id="U2PMD6"/>